<proteinExistence type="predicted"/>
<accession>A0A7R9AFE5</accession>
<protein>
    <recommendedName>
        <fullName evidence="2">Cationic amino acid transporter C-terminal domain-containing protein</fullName>
    </recommendedName>
</protein>
<dbReference type="AlphaFoldDB" id="A0A7R9AFE5"/>
<keyword evidence="4" id="KW-1185">Reference proteome</keyword>
<feature type="domain" description="Cationic amino acid transporter C-terminal" evidence="2">
    <location>
        <begin position="11"/>
        <end position="61"/>
    </location>
</feature>
<dbReference type="EMBL" id="LR905041">
    <property type="protein sequence ID" value="CAD7253241.1"/>
    <property type="molecule type" value="Genomic_DNA"/>
</dbReference>
<reference evidence="3" key="1">
    <citation type="submission" date="2020-11" db="EMBL/GenBank/DDBJ databases">
        <authorList>
            <person name="Tran Van P."/>
        </authorList>
    </citation>
    <scope>NUCLEOTIDE SEQUENCE</scope>
</reference>
<evidence type="ECO:0000313" key="4">
    <source>
        <dbReference type="Proteomes" id="UP000677054"/>
    </source>
</evidence>
<dbReference type="Proteomes" id="UP000677054">
    <property type="component" value="Unassembled WGS sequence"/>
</dbReference>
<keyword evidence="1" id="KW-0812">Transmembrane</keyword>
<dbReference type="PANTHER" id="PTHR43243:SF17">
    <property type="entry name" value="CATIONIC AMINO ACID TRANSPORTER-RELATED"/>
    <property type="match status" value="1"/>
</dbReference>
<dbReference type="EMBL" id="CAJPEV010005524">
    <property type="protein sequence ID" value="CAG0903240.1"/>
    <property type="molecule type" value="Genomic_DNA"/>
</dbReference>
<dbReference type="Pfam" id="PF13906">
    <property type="entry name" value="AA_permease_C"/>
    <property type="match status" value="1"/>
</dbReference>
<sequence length="118" mass="13455">MECLNRRALPFLTPGLPFVPAIAVTVNIYLILKLSILTLFRFIVWMTIGFAIYFAYGMKNSNLEREWGKEQIEMALRQQRGQKIPAKSPQLPQQCYSNNGFLSPLATPTVYTNPFLPS</sequence>
<gene>
    <name evidence="3" type="ORF">DSTB1V02_LOCUS12991</name>
</gene>
<dbReference type="GO" id="GO:0005886">
    <property type="term" value="C:plasma membrane"/>
    <property type="evidence" value="ECO:0007669"/>
    <property type="project" value="TreeGrafter"/>
</dbReference>
<name>A0A7R9AFE5_9CRUS</name>
<evidence type="ECO:0000259" key="2">
    <source>
        <dbReference type="Pfam" id="PF13906"/>
    </source>
</evidence>
<organism evidence="3">
    <name type="scientific">Darwinula stevensoni</name>
    <dbReference type="NCBI Taxonomy" id="69355"/>
    <lineage>
        <taxon>Eukaryota</taxon>
        <taxon>Metazoa</taxon>
        <taxon>Ecdysozoa</taxon>
        <taxon>Arthropoda</taxon>
        <taxon>Crustacea</taxon>
        <taxon>Oligostraca</taxon>
        <taxon>Ostracoda</taxon>
        <taxon>Podocopa</taxon>
        <taxon>Podocopida</taxon>
        <taxon>Darwinulocopina</taxon>
        <taxon>Darwinuloidea</taxon>
        <taxon>Darwinulidae</taxon>
        <taxon>Darwinula</taxon>
    </lineage>
</organism>
<keyword evidence="1" id="KW-1133">Transmembrane helix</keyword>
<keyword evidence="1" id="KW-0472">Membrane</keyword>
<feature type="transmembrane region" description="Helical" evidence="1">
    <location>
        <begin position="12"/>
        <end position="32"/>
    </location>
</feature>
<dbReference type="GO" id="GO:0015171">
    <property type="term" value="F:amino acid transmembrane transporter activity"/>
    <property type="evidence" value="ECO:0007669"/>
    <property type="project" value="TreeGrafter"/>
</dbReference>
<evidence type="ECO:0000256" key="1">
    <source>
        <dbReference type="SAM" id="Phobius"/>
    </source>
</evidence>
<evidence type="ECO:0000313" key="3">
    <source>
        <dbReference type="EMBL" id="CAD7253241.1"/>
    </source>
</evidence>
<dbReference type="InterPro" id="IPR029485">
    <property type="entry name" value="CAT_C"/>
</dbReference>
<dbReference type="PANTHER" id="PTHR43243">
    <property type="entry name" value="INNER MEMBRANE TRANSPORTER YGJI-RELATED"/>
    <property type="match status" value="1"/>
</dbReference>
<dbReference type="OrthoDB" id="3900342at2759"/>
<feature type="transmembrane region" description="Helical" evidence="1">
    <location>
        <begin position="38"/>
        <end position="56"/>
    </location>
</feature>